<evidence type="ECO:0000313" key="2">
    <source>
        <dbReference type="Proteomes" id="UP000533469"/>
    </source>
</evidence>
<sequence>MSKTGCKGVSWKPRPILQHGEAAEDELKLADAGARDIFAATGRPVGQAGRLGEVGGDALRLAALEPVDEVGRIASDNPIRPRSNIQCAVPDRANPLMTI</sequence>
<comment type="caution">
    <text evidence="1">The sequence shown here is derived from an EMBL/GenBank/DDBJ whole genome shotgun (WGS) entry which is preliminary data.</text>
</comment>
<reference evidence="1 2" key="1">
    <citation type="submission" date="2020-08" db="EMBL/GenBank/DDBJ databases">
        <title>Genomic Encyclopedia of Type Strains, Phase IV (KMG-IV): sequencing the most valuable type-strain genomes for metagenomic binning, comparative biology and taxonomic classification.</title>
        <authorList>
            <person name="Goeker M."/>
        </authorList>
    </citation>
    <scope>NUCLEOTIDE SEQUENCE [LARGE SCALE GENOMIC DNA]</scope>
    <source>
        <strain evidence="1 2">DSM 5895</strain>
    </source>
</reference>
<accession>A0A839Z5Z6</accession>
<dbReference type="Proteomes" id="UP000533469">
    <property type="component" value="Unassembled WGS sequence"/>
</dbReference>
<dbReference type="AlphaFoldDB" id="A0A839Z5Z6"/>
<keyword evidence="2" id="KW-1185">Reference proteome</keyword>
<organism evidence="1 2">
    <name type="scientific">Ancylobacter tetraedralis</name>
    <dbReference type="NCBI Taxonomy" id="217068"/>
    <lineage>
        <taxon>Bacteria</taxon>
        <taxon>Pseudomonadati</taxon>
        <taxon>Pseudomonadota</taxon>
        <taxon>Alphaproteobacteria</taxon>
        <taxon>Hyphomicrobiales</taxon>
        <taxon>Xanthobacteraceae</taxon>
        <taxon>Ancylobacter</taxon>
    </lineage>
</organism>
<proteinExistence type="predicted"/>
<protein>
    <submittedName>
        <fullName evidence="1">Uncharacterized protein</fullName>
    </submittedName>
</protein>
<evidence type="ECO:0000313" key="1">
    <source>
        <dbReference type="EMBL" id="MBB3769980.1"/>
    </source>
</evidence>
<gene>
    <name evidence="1" type="ORF">FHS55_000566</name>
</gene>
<name>A0A839Z5Z6_9HYPH</name>
<dbReference type="EMBL" id="JACICD010000001">
    <property type="protein sequence ID" value="MBB3769980.1"/>
    <property type="molecule type" value="Genomic_DNA"/>
</dbReference>